<keyword evidence="2" id="KW-1185">Reference proteome</keyword>
<gene>
    <name evidence="1" type="ORF">G7071_00145</name>
</gene>
<dbReference type="AlphaFoldDB" id="A0A6G7YBB4"/>
<proteinExistence type="predicted"/>
<organism evidence="1 2">
    <name type="scientific">Nocardioides piscis</name>
    <dbReference type="NCBI Taxonomy" id="2714938"/>
    <lineage>
        <taxon>Bacteria</taxon>
        <taxon>Bacillati</taxon>
        <taxon>Actinomycetota</taxon>
        <taxon>Actinomycetes</taxon>
        <taxon>Propionibacteriales</taxon>
        <taxon>Nocardioidaceae</taxon>
        <taxon>Nocardioides</taxon>
    </lineage>
</organism>
<evidence type="ECO:0000313" key="1">
    <source>
        <dbReference type="EMBL" id="QIK74083.1"/>
    </source>
</evidence>
<reference evidence="1 2" key="1">
    <citation type="submission" date="2020-03" db="EMBL/GenBank/DDBJ databases">
        <title>Nocardioides sp. nov., isolated from fish.</title>
        <authorList>
            <person name="Hyun D.-W."/>
            <person name="Bae J.-W."/>
        </authorList>
    </citation>
    <scope>NUCLEOTIDE SEQUENCE [LARGE SCALE GENOMIC DNA]</scope>
    <source>
        <strain evidence="1 2">HDW12A</strain>
    </source>
</reference>
<dbReference type="EMBL" id="CP049866">
    <property type="protein sequence ID" value="QIK74083.1"/>
    <property type="molecule type" value="Genomic_DNA"/>
</dbReference>
<evidence type="ECO:0000313" key="2">
    <source>
        <dbReference type="Proteomes" id="UP000502035"/>
    </source>
</evidence>
<name>A0A6G7YBB4_9ACTN</name>
<dbReference type="KEGG" id="npi:G7071_00145"/>
<accession>A0A6G7YBB4</accession>
<protein>
    <submittedName>
        <fullName evidence="1">Uncharacterized protein</fullName>
    </submittedName>
</protein>
<dbReference type="Proteomes" id="UP000502035">
    <property type="component" value="Chromosome"/>
</dbReference>
<dbReference type="RefSeq" id="WP_166313575.1">
    <property type="nucleotide sequence ID" value="NZ_CP049866.1"/>
</dbReference>
<sequence length="181" mass="19181">MTWKSFHNRGEVLRSVMAAADARRDGHLPMDVDGVAETFADELTLLGALQLRWHTRLAGHIERELMSEPMDLEAGVVAAWQATARELPGVRAIIDRHRQAPLDADMAAAMRVSAGKEHAMLAVMAGRSSASDELAASVGEQIADRARAALASTSAAASGPKHLSPAPASMVDRLKAVLTAA</sequence>